<reference evidence="6" key="1">
    <citation type="submission" date="2020-05" db="EMBL/GenBank/DDBJ databases">
        <authorList>
            <person name="Chiriac C."/>
            <person name="Salcher M."/>
            <person name="Ghai R."/>
            <person name="Kavagutti S V."/>
        </authorList>
    </citation>
    <scope>NUCLEOTIDE SEQUENCE</scope>
</reference>
<evidence type="ECO:0000313" key="6">
    <source>
        <dbReference type="EMBL" id="CAB5026568.1"/>
    </source>
</evidence>
<dbReference type="EMBL" id="CAFABE010000044">
    <property type="protein sequence ID" value="CAB4829373.1"/>
    <property type="molecule type" value="Genomic_DNA"/>
</dbReference>
<feature type="coiled-coil region" evidence="1">
    <location>
        <begin position="62"/>
        <end position="113"/>
    </location>
</feature>
<evidence type="ECO:0000259" key="3">
    <source>
        <dbReference type="Pfam" id="PF24481"/>
    </source>
</evidence>
<dbReference type="Pfam" id="PF24481">
    <property type="entry name" value="CT398_CC"/>
    <property type="match status" value="1"/>
</dbReference>
<evidence type="ECO:0000256" key="1">
    <source>
        <dbReference type="SAM" id="Coils"/>
    </source>
</evidence>
<organism evidence="6">
    <name type="scientific">freshwater metagenome</name>
    <dbReference type="NCBI Taxonomy" id="449393"/>
    <lineage>
        <taxon>unclassified sequences</taxon>
        <taxon>metagenomes</taxon>
        <taxon>ecological metagenomes</taxon>
    </lineage>
</organism>
<dbReference type="InterPro" id="IPR056003">
    <property type="entry name" value="CT398_CC_hairpin"/>
</dbReference>
<name>A0A6J7RD42_9ZZZZ</name>
<evidence type="ECO:0000313" key="5">
    <source>
        <dbReference type="EMBL" id="CAB4859852.1"/>
    </source>
</evidence>
<dbReference type="Pfam" id="PF02591">
    <property type="entry name" value="Zn_ribbon_9"/>
    <property type="match status" value="1"/>
</dbReference>
<feature type="domain" description="C4-type zinc ribbon" evidence="2">
    <location>
        <begin position="202"/>
        <end position="235"/>
    </location>
</feature>
<dbReference type="Gene3D" id="1.10.287.1490">
    <property type="match status" value="1"/>
</dbReference>
<protein>
    <submittedName>
        <fullName evidence="6">Unannotated protein</fullName>
    </submittedName>
</protein>
<dbReference type="InterPro" id="IPR003743">
    <property type="entry name" value="Zf-RING_7"/>
</dbReference>
<dbReference type="EMBL" id="CAFBLT010000001">
    <property type="protein sequence ID" value="CAB4859852.1"/>
    <property type="molecule type" value="Genomic_DNA"/>
</dbReference>
<dbReference type="EMBL" id="CAFBPM010000012">
    <property type="protein sequence ID" value="CAB5026568.1"/>
    <property type="molecule type" value="Genomic_DNA"/>
</dbReference>
<sequence length="242" mass="26237">MTHPFDALITVADLDVEIAALERSRATLPARKALEELAEVASAQERTQQILDAERLPLLATLKSLEEEAARLATRERDVRSKLSASTGAGRDLAAMDAEAQRLVAMRVELEDQELTIMESLEPLEAKGIANSAAAANTLSARNELLVVLGAEDEALNAQIEERRSKRGEIATTLDAPLLTRYETLSSRLGGVGATRLSNGQCGGCHLSLSSVELDQMRKMAIEEIAICEQCSRMLLRTEQLG</sequence>
<evidence type="ECO:0000259" key="2">
    <source>
        <dbReference type="Pfam" id="PF02591"/>
    </source>
</evidence>
<feature type="domain" description="CT398-like coiled coil hairpin" evidence="3">
    <location>
        <begin position="11"/>
        <end position="188"/>
    </location>
</feature>
<dbReference type="AlphaFoldDB" id="A0A6J7RD42"/>
<gene>
    <name evidence="4" type="ORF">UFOPK3164_01013</name>
    <name evidence="5" type="ORF">UFOPK3427_00115</name>
    <name evidence="6" type="ORF">UFOPK4112_01264</name>
</gene>
<evidence type="ECO:0000313" key="4">
    <source>
        <dbReference type="EMBL" id="CAB4829373.1"/>
    </source>
</evidence>
<accession>A0A6J7RD42</accession>
<keyword evidence="1" id="KW-0175">Coiled coil</keyword>
<proteinExistence type="predicted"/>